<evidence type="ECO:0000313" key="2">
    <source>
        <dbReference type="Proteomes" id="UP000634136"/>
    </source>
</evidence>
<dbReference type="Proteomes" id="UP000634136">
    <property type="component" value="Unassembled WGS sequence"/>
</dbReference>
<protein>
    <submittedName>
        <fullName evidence="1">Uncharacterized protein</fullName>
    </submittedName>
</protein>
<proteinExistence type="predicted"/>
<comment type="caution">
    <text evidence="1">The sequence shown here is derived from an EMBL/GenBank/DDBJ whole genome shotgun (WGS) entry which is preliminary data.</text>
</comment>
<name>A0A834SSN0_9FABA</name>
<organism evidence="1 2">
    <name type="scientific">Senna tora</name>
    <dbReference type="NCBI Taxonomy" id="362788"/>
    <lineage>
        <taxon>Eukaryota</taxon>
        <taxon>Viridiplantae</taxon>
        <taxon>Streptophyta</taxon>
        <taxon>Embryophyta</taxon>
        <taxon>Tracheophyta</taxon>
        <taxon>Spermatophyta</taxon>
        <taxon>Magnoliopsida</taxon>
        <taxon>eudicotyledons</taxon>
        <taxon>Gunneridae</taxon>
        <taxon>Pentapetalae</taxon>
        <taxon>rosids</taxon>
        <taxon>fabids</taxon>
        <taxon>Fabales</taxon>
        <taxon>Fabaceae</taxon>
        <taxon>Caesalpinioideae</taxon>
        <taxon>Cassia clade</taxon>
        <taxon>Senna</taxon>
    </lineage>
</organism>
<evidence type="ECO:0000313" key="1">
    <source>
        <dbReference type="EMBL" id="KAF7809723.1"/>
    </source>
</evidence>
<keyword evidence="2" id="KW-1185">Reference proteome</keyword>
<reference evidence="1" key="1">
    <citation type="submission" date="2020-09" db="EMBL/GenBank/DDBJ databases">
        <title>Genome-Enabled Discovery of Anthraquinone Biosynthesis in Senna tora.</title>
        <authorList>
            <person name="Kang S.-H."/>
            <person name="Pandey R.P."/>
            <person name="Lee C.-M."/>
            <person name="Sim J.-S."/>
            <person name="Jeong J.-T."/>
            <person name="Choi B.-S."/>
            <person name="Jung M."/>
            <person name="Ginzburg D."/>
            <person name="Zhao K."/>
            <person name="Won S.Y."/>
            <person name="Oh T.-J."/>
            <person name="Yu Y."/>
            <person name="Kim N.-H."/>
            <person name="Lee O.R."/>
            <person name="Lee T.-H."/>
            <person name="Bashyal P."/>
            <person name="Kim T.-S."/>
            <person name="Lee W.-H."/>
            <person name="Kawkins C."/>
            <person name="Kim C.-K."/>
            <person name="Kim J.S."/>
            <person name="Ahn B.O."/>
            <person name="Rhee S.Y."/>
            <person name="Sohng J.K."/>
        </authorList>
    </citation>
    <scope>NUCLEOTIDE SEQUENCE</scope>
    <source>
        <tissue evidence="1">Leaf</tissue>
    </source>
</reference>
<gene>
    <name evidence="1" type="ORF">G2W53_036466</name>
</gene>
<sequence length="34" mass="3854">MEIADVCVTLEKWKRRKGMGGGRWVPPNPRRGAT</sequence>
<dbReference type="EMBL" id="JAAIUW010000011">
    <property type="protein sequence ID" value="KAF7809723.1"/>
    <property type="molecule type" value="Genomic_DNA"/>
</dbReference>
<dbReference type="AlphaFoldDB" id="A0A834SSN0"/>
<accession>A0A834SSN0</accession>